<protein>
    <submittedName>
        <fullName evidence="1">Putative secreted protein</fullName>
    </submittedName>
</protein>
<dbReference type="AlphaFoldDB" id="A0A6B0UEW3"/>
<dbReference type="EMBL" id="GIFC01005981">
    <property type="protein sequence ID" value="MXU88064.1"/>
    <property type="molecule type" value="Transcribed_RNA"/>
</dbReference>
<sequence length="100" mass="10400">MVGLTPVTLMPALCLSQSMGSSLSLSSTHTAVRRASASWSQQSSMVSLRALTAGLLAFQMSGKRGRALCLATSTCICSVLGCTPTSASYGILYSGTFMPW</sequence>
<proteinExistence type="predicted"/>
<accession>A0A6B0UEW3</accession>
<organism evidence="1">
    <name type="scientific">Ixodes ricinus</name>
    <name type="common">Common tick</name>
    <name type="synonym">Acarus ricinus</name>
    <dbReference type="NCBI Taxonomy" id="34613"/>
    <lineage>
        <taxon>Eukaryota</taxon>
        <taxon>Metazoa</taxon>
        <taxon>Ecdysozoa</taxon>
        <taxon>Arthropoda</taxon>
        <taxon>Chelicerata</taxon>
        <taxon>Arachnida</taxon>
        <taxon>Acari</taxon>
        <taxon>Parasitiformes</taxon>
        <taxon>Ixodida</taxon>
        <taxon>Ixodoidea</taxon>
        <taxon>Ixodidae</taxon>
        <taxon>Ixodinae</taxon>
        <taxon>Ixodes</taxon>
    </lineage>
</organism>
<name>A0A6B0UEW3_IXORI</name>
<evidence type="ECO:0000313" key="1">
    <source>
        <dbReference type="EMBL" id="MXU88064.1"/>
    </source>
</evidence>
<reference evidence="1" key="1">
    <citation type="submission" date="2019-12" db="EMBL/GenBank/DDBJ databases">
        <title>An insight into the sialome of adult female Ixodes ricinus ticks feeding for 6 days.</title>
        <authorList>
            <person name="Perner J."/>
            <person name="Ribeiro J.M.C."/>
        </authorList>
    </citation>
    <scope>NUCLEOTIDE SEQUENCE</scope>
    <source>
        <strain evidence="1">Semi-engorged</strain>
        <tissue evidence="1">Salivary glands</tissue>
    </source>
</reference>